<keyword evidence="5" id="KW-0175">Coiled coil</keyword>
<evidence type="ECO:0000259" key="7">
    <source>
        <dbReference type="Pfam" id="PF04085"/>
    </source>
</evidence>
<dbReference type="GO" id="GO:0008360">
    <property type="term" value="P:regulation of cell shape"/>
    <property type="evidence" value="ECO:0007669"/>
    <property type="project" value="UniProtKB-KW"/>
</dbReference>
<accession>A0A0G0K4S9</accession>
<dbReference type="Proteomes" id="UP000034852">
    <property type="component" value="Unassembled WGS sequence"/>
</dbReference>
<name>A0A0G0K4S9_9BACT</name>
<proteinExistence type="inferred from homology"/>
<keyword evidence="6" id="KW-0812">Transmembrane</keyword>
<comment type="caution">
    <text evidence="8">The sequence shown here is derived from an EMBL/GenBank/DDBJ whole genome shotgun (WGS) entry which is preliminary data.</text>
</comment>
<dbReference type="InterPro" id="IPR042175">
    <property type="entry name" value="Cell/Rod_MreC_2"/>
</dbReference>
<dbReference type="GO" id="GO:0005886">
    <property type="term" value="C:plasma membrane"/>
    <property type="evidence" value="ECO:0007669"/>
    <property type="project" value="TreeGrafter"/>
</dbReference>
<dbReference type="AlphaFoldDB" id="A0A0G0K4S9"/>
<organism evidence="8 9">
    <name type="scientific">candidate division WS6 bacterium GW2011_GWA2_37_6</name>
    <dbReference type="NCBI Taxonomy" id="1619087"/>
    <lineage>
        <taxon>Bacteria</taxon>
        <taxon>Candidatus Dojkabacteria</taxon>
    </lineage>
</organism>
<dbReference type="InterPro" id="IPR042177">
    <property type="entry name" value="Cell/Rod_1"/>
</dbReference>
<dbReference type="InterPro" id="IPR007221">
    <property type="entry name" value="MreC"/>
</dbReference>
<keyword evidence="6" id="KW-0472">Membrane</keyword>
<feature type="coiled-coil region" evidence="5">
    <location>
        <begin position="69"/>
        <end position="103"/>
    </location>
</feature>
<dbReference type="InterPro" id="IPR055342">
    <property type="entry name" value="MreC_beta-barrel_core"/>
</dbReference>
<evidence type="ECO:0000313" key="9">
    <source>
        <dbReference type="Proteomes" id="UP000034852"/>
    </source>
</evidence>
<dbReference type="NCBIfam" id="TIGR00219">
    <property type="entry name" value="mreC"/>
    <property type="match status" value="1"/>
</dbReference>
<dbReference type="Gene3D" id="2.40.10.340">
    <property type="entry name" value="Rod shape-determining protein MreC, domain 1"/>
    <property type="match status" value="1"/>
</dbReference>
<feature type="domain" description="Rod shape-determining protein MreC beta-barrel core" evidence="7">
    <location>
        <begin position="134"/>
        <end position="269"/>
    </location>
</feature>
<evidence type="ECO:0000256" key="1">
    <source>
        <dbReference type="ARBA" id="ARBA00009369"/>
    </source>
</evidence>
<evidence type="ECO:0000256" key="6">
    <source>
        <dbReference type="SAM" id="Phobius"/>
    </source>
</evidence>
<evidence type="ECO:0000256" key="4">
    <source>
        <dbReference type="ARBA" id="ARBA00032089"/>
    </source>
</evidence>
<dbReference type="PANTHER" id="PTHR34138">
    <property type="entry name" value="CELL SHAPE-DETERMINING PROTEIN MREC"/>
    <property type="match status" value="1"/>
</dbReference>
<sequence>MGPSSENIDHNFIKLSVLSIVAVGFILASSVGVFDKLYSLTKGVQSGYRSQINKQAEKVVDVFETVSDIAAVKKDRDQQKNEVIILREEVVRLEQELKSNKVKNDQIQSISGDFQSKYKLVPAYVVRYKQEEPSVMEINKGSKDGVEKGDIIVFHMFAIGEVIDVNDYTSDVKTILSPDNKIAVVSEKGVKGILRSQKGRELQIEEILIDSDVKVGDDFFTSGKNSSYIQGLYIGQVEKIETQASNTTKIAKIKNEIDFNSLNEVFILKHED</sequence>
<dbReference type="EMBL" id="LBTH01000020">
    <property type="protein sequence ID" value="KKQ35626.1"/>
    <property type="molecule type" value="Genomic_DNA"/>
</dbReference>
<dbReference type="PANTHER" id="PTHR34138:SF1">
    <property type="entry name" value="CELL SHAPE-DETERMINING PROTEIN MREC"/>
    <property type="match status" value="1"/>
</dbReference>
<evidence type="ECO:0000313" key="8">
    <source>
        <dbReference type="EMBL" id="KKQ35626.1"/>
    </source>
</evidence>
<comment type="similarity">
    <text evidence="1">Belongs to the MreC family.</text>
</comment>
<evidence type="ECO:0000256" key="3">
    <source>
        <dbReference type="ARBA" id="ARBA00022960"/>
    </source>
</evidence>
<keyword evidence="6" id="KW-1133">Transmembrane helix</keyword>
<dbReference type="Gene3D" id="2.40.10.350">
    <property type="entry name" value="Rod shape-determining protein MreC, domain 2"/>
    <property type="match status" value="1"/>
</dbReference>
<evidence type="ECO:0000256" key="5">
    <source>
        <dbReference type="SAM" id="Coils"/>
    </source>
</evidence>
<dbReference type="Pfam" id="PF04085">
    <property type="entry name" value="MreC"/>
    <property type="match status" value="1"/>
</dbReference>
<protein>
    <recommendedName>
        <fullName evidence="2">Cell shape-determining protein MreC</fullName>
    </recommendedName>
    <alternativeName>
        <fullName evidence="4">Cell shape protein MreC</fullName>
    </alternativeName>
</protein>
<keyword evidence="3" id="KW-0133">Cell shape</keyword>
<reference evidence="8 9" key="1">
    <citation type="journal article" date="2015" name="Nature">
        <title>rRNA introns, odd ribosomes, and small enigmatic genomes across a large radiation of phyla.</title>
        <authorList>
            <person name="Brown C.T."/>
            <person name="Hug L.A."/>
            <person name="Thomas B.C."/>
            <person name="Sharon I."/>
            <person name="Castelle C.J."/>
            <person name="Singh A."/>
            <person name="Wilkins M.J."/>
            <person name="Williams K.H."/>
            <person name="Banfield J.F."/>
        </authorList>
    </citation>
    <scope>NUCLEOTIDE SEQUENCE [LARGE SCALE GENOMIC DNA]</scope>
</reference>
<evidence type="ECO:0000256" key="2">
    <source>
        <dbReference type="ARBA" id="ARBA00013855"/>
    </source>
</evidence>
<gene>
    <name evidence="8" type="ORF">US52_C0020G0003</name>
</gene>
<feature type="transmembrane region" description="Helical" evidence="6">
    <location>
        <begin position="12"/>
        <end position="34"/>
    </location>
</feature>